<evidence type="ECO:0000313" key="2">
    <source>
        <dbReference type="EMBL" id="KAK2559201.1"/>
    </source>
</evidence>
<evidence type="ECO:0008006" key="4">
    <source>
        <dbReference type="Google" id="ProtNLM"/>
    </source>
</evidence>
<evidence type="ECO:0000313" key="3">
    <source>
        <dbReference type="Proteomes" id="UP001249851"/>
    </source>
</evidence>
<protein>
    <recommendedName>
        <fullName evidence="4">HAT C-terminal dimerisation domain-containing protein</fullName>
    </recommendedName>
</protein>
<reference evidence="2" key="2">
    <citation type="journal article" date="2023" name="Science">
        <title>Genomic signatures of disease resistance in endangered staghorn corals.</title>
        <authorList>
            <person name="Vollmer S.V."/>
            <person name="Selwyn J.D."/>
            <person name="Despard B.A."/>
            <person name="Roesel C.L."/>
        </authorList>
    </citation>
    <scope>NUCLEOTIDE SEQUENCE</scope>
    <source>
        <strain evidence="2">K2</strain>
    </source>
</reference>
<dbReference type="Proteomes" id="UP001249851">
    <property type="component" value="Unassembled WGS sequence"/>
</dbReference>
<organism evidence="2 3">
    <name type="scientific">Acropora cervicornis</name>
    <name type="common">Staghorn coral</name>
    <dbReference type="NCBI Taxonomy" id="6130"/>
    <lineage>
        <taxon>Eukaryota</taxon>
        <taxon>Metazoa</taxon>
        <taxon>Cnidaria</taxon>
        <taxon>Anthozoa</taxon>
        <taxon>Hexacorallia</taxon>
        <taxon>Scleractinia</taxon>
        <taxon>Astrocoeniina</taxon>
        <taxon>Acroporidae</taxon>
        <taxon>Acropora</taxon>
    </lineage>
</organism>
<accession>A0AAD9V2W6</accession>
<dbReference type="PANTHER" id="PTHR46880:SF5">
    <property type="entry name" value="DUF4371 DOMAIN-CONTAINING PROTEIN"/>
    <property type="match status" value="1"/>
</dbReference>
<gene>
    <name evidence="2" type="ORF">P5673_018337</name>
</gene>
<reference evidence="2" key="1">
    <citation type="journal article" date="2023" name="G3 (Bethesda)">
        <title>Whole genome assembly and annotation of the endangered Caribbean coral Acropora cervicornis.</title>
        <authorList>
            <person name="Selwyn J.D."/>
            <person name="Vollmer S.V."/>
        </authorList>
    </citation>
    <scope>NUCLEOTIDE SEQUENCE</scope>
    <source>
        <strain evidence="2">K2</strain>
    </source>
</reference>
<sequence length="179" mass="20109">MKEQIPSEVLNPQPKKALVTRSPTEWTLDKMLSMRATYQHFVPGLLYLAKLCLSLPVGNAWLERGASAVKRIKTLMRRRLKNDMLGALLHMTLNGPAVKESDQLIQATVKEWMRIKPRRKIAKRKEAGRVTFSDASVQADFDPPSTPILQLNTSEDEDMEDHPRGGGECSFEGNEPTPA</sequence>
<proteinExistence type="predicted"/>
<feature type="region of interest" description="Disordered" evidence="1">
    <location>
        <begin position="134"/>
        <end position="179"/>
    </location>
</feature>
<keyword evidence="3" id="KW-1185">Reference proteome</keyword>
<dbReference type="PANTHER" id="PTHR46880">
    <property type="entry name" value="RAS-ASSOCIATING DOMAIN-CONTAINING PROTEIN"/>
    <property type="match status" value="1"/>
</dbReference>
<evidence type="ECO:0000256" key="1">
    <source>
        <dbReference type="SAM" id="MobiDB-lite"/>
    </source>
</evidence>
<dbReference type="EMBL" id="JARQWQ010000041">
    <property type="protein sequence ID" value="KAK2559201.1"/>
    <property type="molecule type" value="Genomic_DNA"/>
</dbReference>
<name>A0AAD9V2W6_ACRCE</name>
<dbReference type="AlphaFoldDB" id="A0AAD9V2W6"/>
<comment type="caution">
    <text evidence="2">The sequence shown here is derived from an EMBL/GenBank/DDBJ whole genome shotgun (WGS) entry which is preliminary data.</text>
</comment>